<evidence type="ECO:0000256" key="1">
    <source>
        <dbReference type="SAM" id="MobiDB-lite"/>
    </source>
</evidence>
<dbReference type="AlphaFoldDB" id="A0A0W8G8H1"/>
<reference evidence="2" key="1">
    <citation type="journal article" date="2015" name="Proc. Natl. Acad. Sci. U.S.A.">
        <title>Networks of energetic and metabolic interactions define dynamics in microbial communities.</title>
        <authorList>
            <person name="Embree M."/>
            <person name="Liu J.K."/>
            <person name="Al-Bassam M.M."/>
            <person name="Zengler K."/>
        </authorList>
    </citation>
    <scope>NUCLEOTIDE SEQUENCE</scope>
</reference>
<feature type="region of interest" description="Disordered" evidence="1">
    <location>
        <begin position="68"/>
        <end position="117"/>
    </location>
</feature>
<feature type="compositionally biased region" description="Low complexity" evidence="1">
    <location>
        <begin position="68"/>
        <end position="80"/>
    </location>
</feature>
<accession>A0A0W8G8H1</accession>
<evidence type="ECO:0000313" key="2">
    <source>
        <dbReference type="EMBL" id="KUG29385.1"/>
    </source>
</evidence>
<dbReference type="EMBL" id="LNQE01000092">
    <property type="protein sequence ID" value="KUG29385.1"/>
    <property type="molecule type" value="Genomic_DNA"/>
</dbReference>
<comment type="caution">
    <text evidence="2">The sequence shown here is derived from an EMBL/GenBank/DDBJ whole genome shotgun (WGS) entry which is preliminary data.</text>
</comment>
<proteinExistence type="predicted"/>
<protein>
    <submittedName>
        <fullName evidence="2">Uncharacterized protein</fullName>
    </submittedName>
</protein>
<sequence length="117" mass="12953">MEKVLVKLARQLAAFDEASLMSLWEEYAGRVSRFEPSRRWEEAVLVLGMIQAMRFKNQLFNHHWAATAAPGAQAPGTAAGDRGMPREEGLRPVPSQPAADPGKRGKLLTLRPKEDGE</sequence>
<name>A0A0W8G8H1_9ZZZZ</name>
<organism evidence="2">
    <name type="scientific">hydrocarbon metagenome</name>
    <dbReference type="NCBI Taxonomy" id="938273"/>
    <lineage>
        <taxon>unclassified sequences</taxon>
        <taxon>metagenomes</taxon>
        <taxon>ecological metagenomes</taxon>
    </lineage>
</organism>
<gene>
    <name evidence="2" type="ORF">ASZ90_000728</name>
</gene>